<sequence>MDRTYINERIKRAIGRRILTDEEVSNWWILGGFLTFGLLFILLHLKLIHRRNEHFKRQKDLEERIIDLVGLDVKKRDLLADLKKIHNEGYETGEFRDLSFLRIILGIITLGLYVEWRLTNDLMMHAERQNRFFSRYTGQKIEDTLPSRPAGTYLALGAVTLGLFGIYWTYLIMQDSNKHFRKQWAIEDMLPEAGMIVDERIDPGFYQNIILTSIDRFLNWGRTCSLWPMAFGTACCALEMMATFASRNDMDRYGMLFRNSPRQADVLIVAGTITQKMAPRLRRLYDQMAEPKYVIAMGACAMTGGPFVNSYSVLKGVDKVIPVDIYLPGCPPRPEALLNAFLQLHKRMNEERTVTNKIVELFAKAKKPEEVVT</sequence>
<feature type="domain" description="NADH:ubiquinone oxidoreductase-like 20kDa subunit" evidence="7">
    <location>
        <begin position="235"/>
        <end position="344"/>
    </location>
</feature>
<dbReference type="GO" id="GO:0009060">
    <property type="term" value="P:aerobic respiration"/>
    <property type="evidence" value="ECO:0007669"/>
    <property type="project" value="TreeGrafter"/>
</dbReference>
<dbReference type="NCBIfam" id="TIGR01957">
    <property type="entry name" value="nuoB_fam"/>
    <property type="match status" value="1"/>
</dbReference>
<keyword evidence="5" id="KW-0411">Iron-sulfur</keyword>
<keyword evidence="6" id="KW-0472">Membrane</keyword>
<dbReference type="GO" id="GO:0048038">
    <property type="term" value="F:quinone binding"/>
    <property type="evidence" value="ECO:0007669"/>
    <property type="project" value="InterPro"/>
</dbReference>
<dbReference type="PANTHER" id="PTHR11995:SF14">
    <property type="entry name" value="NADH DEHYDROGENASE [UBIQUINONE] IRON-SULFUR PROTEIN 7, MITOCHONDRIAL"/>
    <property type="match status" value="1"/>
</dbReference>
<organism evidence="8 9">
    <name type="scientific">Candidatus Syntropharchaeum caldarium</name>
    <dbReference type="NCBI Taxonomy" id="1838285"/>
    <lineage>
        <taxon>Archaea</taxon>
        <taxon>Methanobacteriati</taxon>
        <taxon>Methanobacteriota</taxon>
        <taxon>Stenosarchaea group</taxon>
        <taxon>Methanomicrobia</taxon>
        <taxon>Methanosarcinales</taxon>
        <taxon>ANME-2 cluster</taxon>
        <taxon>Candidatus Syntropharchaeum</taxon>
    </lineage>
</organism>
<evidence type="ECO:0000256" key="2">
    <source>
        <dbReference type="ARBA" id="ARBA00022448"/>
    </source>
</evidence>
<keyword evidence="8" id="KW-0560">Oxidoreductase</keyword>
<keyword evidence="5" id="KW-0408">Iron</keyword>
<dbReference type="AlphaFoldDB" id="A0A1F2PBP7"/>
<keyword evidence="9" id="KW-1185">Reference proteome</keyword>
<dbReference type="Proteomes" id="UP000186940">
    <property type="component" value="Unassembled WGS sequence"/>
</dbReference>
<dbReference type="PANTHER" id="PTHR11995">
    <property type="entry name" value="NADH DEHYDROGENASE"/>
    <property type="match status" value="1"/>
</dbReference>
<accession>A0A1F2PBP7</accession>
<keyword evidence="4 5" id="KW-0520">NAD</keyword>
<dbReference type="GO" id="GO:0008137">
    <property type="term" value="F:NADH dehydrogenase (ubiquinone) activity"/>
    <property type="evidence" value="ECO:0007669"/>
    <property type="project" value="InterPro"/>
</dbReference>
<keyword evidence="5" id="KW-0479">Metal-binding</keyword>
<dbReference type="SUPFAM" id="SSF56770">
    <property type="entry name" value="HydA/Nqo6-like"/>
    <property type="match status" value="1"/>
</dbReference>
<dbReference type="GO" id="GO:0051539">
    <property type="term" value="F:4 iron, 4 sulfur cluster binding"/>
    <property type="evidence" value="ECO:0007669"/>
    <property type="project" value="UniProtKB-KW"/>
</dbReference>
<gene>
    <name evidence="8" type="ORF">SCAL_000525</name>
</gene>
<evidence type="ECO:0000256" key="3">
    <source>
        <dbReference type="ARBA" id="ARBA00022967"/>
    </source>
</evidence>
<evidence type="ECO:0000313" key="8">
    <source>
        <dbReference type="EMBL" id="OFV68849.1"/>
    </source>
</evidence>
<dbReference type="PATRIC" id="fig|1838285.3.peg.533"/>
<feature type="transmembrane region" description="Helical" evidence="6">
    <location>
        <begin position="99"/>
        <end position="116"/>
    </location>
</feature>
<feature type="transmembrane region" description="Helical" evidence="6">
    <location>
        <begin position="153"/>
        <end position="173"/>
    </location>
</feature>
<keyword evidence="6" id="KW-0812">Transmembrane</keyword>
<feature type="transmembrane region" description="Helical" evidence="6">
    <location>
        <begin position="27"/>
        <end position="48"/>
    </location>
</feature>
<dbReference type="NCBIfam" id="NF005012">
    <property type="entry name" value="PRK06411.1"/>
    <property type="match status" value="1"/>
</dbReference>
<evidence type="ECO:0000313" key="9">
    <source>
        <dbReference type="Proteomes" id="UP000186940"/>
    </source>
</evidence>
<dbReference type="InterPro" id="IPR006137">
    <property type="entry name" value="NADH_UbQ_OxRdtase-like_20kDa"/>
</dbReference>
<dbReference type="GO" id="GO:0045271">
    <property type="term" value="C:respiratory chain complex I"/>
    <property type="evidence" value="ECO:0007669"/>
    <property type="project" value="TreeGrafter"/>
</dbReference>
<proteinExistence type="inferred from homology"/>
<keyword evidence="2" id="KW-0813">Transport</keyword>
<keyword evidence="3" id="KW-1278">Translocase</keyword>
<dbReference type="EC" id="1.6.-.-" evidence="8"/>
<comment type="similarity">
    <text evidence="1 5">Belongs to the complex I 20 kDa subunit family.</text>
</comment>
<evidence type="ECO:0000256" key="6">
    <source>
        <dbReference type="SAM" id="Phobius"/>
    </source>
</evidence>
<keyword evidence="5" id="KW-0004">4Fe-4S</keyword>
<dbReference type="EMBL" id="LYOS01000001">
    <property type="protein sequence ID" value="OFV68849.1"/>
    <property type="molecule type" value="Genomic_DNA"/>
</dbReference>
<dbReference type="InterPro" id="IPR006138">
    <property type="entry name" value="NADH_UQ_OxRdtase_20Kd_su"/>
</dbReference>
<dbReference type="PROSITE" id="PS01150">
    <property type="entry name" value="COMPLEX1_20K"/>
    <property type="match status" value="1"/>
</dbReference>
<evidence type="ECO:0000256" key="1">
    <source>
        <dbReference type="ARBA" id="ARBA00009173"/>
    </source>
</evidence>
<dbReference type="FunFam" id="3.40.50.12280:FF:000002">
    <property type="entry name" value="NADH-quinone oxidoreductase subunit B"/>
    <property type="match status" value="1"/>
</dbReference>
<protein>
    <submittedName>
        <fullName evidence="8">F420H2:quinone oxidoreductase subunit B</fullName>
        <ecNumber evidence="8">1.6.-.-</ecNumber>
    </submittedName>
</protein>
<keyword evidence="6" id="KW-1133">Transmembrane helix</keyword>
<evidence type="ECO:0000256" key="5">
    <source>
        <dbReference type="RuleBase" id="RU004464"/>
    </source>
</evidence>
<reference evidence="8" key="1">
    <citation type="submission" date="2016-05" db="EMBL/GenBank/DDBJ databases">
        <title>Microbial consortia oxidize butane by reversing methanogenesis.</title>
        <authorList>
            <person name="Laso-Perez R."/>
            <person name="Richter M."/>
            <person name="Wegener G."/>
            <person name="Musat F."/>
        </authorList>
    </citation>
    <scope>NUCLEOTIDE SEQUENCE [LARGE SCALE GENOMIC DNA]</scope>
    <source>
        <strain evidence="8">BOX2</strain>
    </source>
</reference>
<evidence type="ECO:0000256" key="4">
    <source>
        <dbReference type="ARBA" id="ARBA00023027"/>
    </source>
</evidence>
<dbReference type="STRING" id="1838285.SCAL_000525"/>
<name>A0A1F2PBP7_9EURY</name>
<dbReference type="HAMAP" id="MF_01356">
    <property type="entry name" value="NDH1_NuoB"/>
    <property type="match status" value="1"/>
</dbReference>
<dbReference type="Pfam" id="PF01058">
    <property type="entry name" value="Oxidored_q6"/>
    <property type="match status" value="1"/>
</dbReference>
<dbReference type="GO" id="GO:0015990">
    <property type="term" value="P:electron transport coupled proton transport"/>
    <property type="evidence" value="ECO:0007669"/>
    <property type="project" value="TreeGrafter"/>
</dbReference>
<dbReference type="Gene3D" id="3.40.50.12280">
    <property type="match status" value="1"/>
</dbReference>
<dbReference type="GO" id="GO:0016491">
    <property type="term" value="F:oxidoreductase activity"/>
    <property type="evidence" value="ECO:0007669"/>
    <property type="project" value="UniProtKB-KW"/>
</dbReference>
<evidence type="ECO:0000259" key="7">
    <source>
        <dbReference type="Pfam" id="PF01058"/>
    </source>
</evidence>
<dbReference type="GO" id="GO:0046872">
    <property type="term" value="F:metal ion binding"/>
    <property type="evidence" value="ECO:0007669"/>
    <property type="project" value="UniProtKB-KW"/>
</dbReference>
<comment type="caution">
    <text evidence="8">The sequence shown here is derived from an EMBL/GenBank/DDBJ whole genome shotgun (WGS) entry which is preliminary data.</text>
</comment>